<name>A0A839E924_9PSEU</name>
<gene>
    <name evidence="2" type="ORF">FHX42_005178</name>
</gene>
<dbReference type="GO" id="GO:0006355">
    <property type="term" value="P:regulation of DNA-templated transcription"/>
    <property type="evidence" value="ECO:0007669"/>
    <property type="project" value="InterPro"/>
</dbReference>
<dbReference type="InterPro" id="IPR000792">
    <property type="entry name" value="Tscrpt_reg_LuxR_C"/>
</dbReference>
<organism evidence="2 3">
    <name type="scientific">Halosaccharopolyspora lacisalsi</name>
    <dbReference type="NCBI Taxonomy" id="1000566"/>
    <lineage>
        <taxon>Bacteria</taxon>
        <taxon>Bacillati</taxon>
        <taxon>Actinomycetota</taxon>
        <taxon>Actinomycetes</taxon>
        <taxon>Pseudonocardiales</taxon>
        <taxon>Pseudonocardiaceae</taxon>
        <taxon>Halosaccharopolyspora</taxon>
    </lineage>
</organism>
<accession>A0A839E924</accession>
<dbReference type="Gene3D" id="1.10.10.10">
    <property type="entry name" value="Winged helix-like DNA-binding domain superfamily/Winged helix DNA-binding domain"/>
    <property type="match status" value="1"/>
</dbReference>
<keyword evidence="3" id="KW-1185">Reference proteome</keyword>
<dbReference type="PANTHER" id="PTHR34293:SF1">
    <property type="entry name" value="HTH-TYPE TRANSCRIPTIONAL REGULATOR TRMBL2"/>
    <property type="match status" value="1"/>
</dbReference>
<dbReference type="InterPro" id="IPR016032">
    <property type="entry name" value="Sig_transdc_resp-reg_C-effctor"/>
</dbReference>
<feature type="domain" description="HTH luxR-type" evidence="1">
    <location>
        <begin position="176"/>
        <end position="225"/>
    </location>
</feature>
<dbReference type="Proteomes" id="UP000569329">
    <property type="component" value="Unassembled WGS sequence"/>
</dbReference>
<dbReference type="SMART" id="SM00421">
    <property type="entry name" value="HTH_LUXR"/>
    <property type="match status" value="1"/>
</dbReference>
<proteinExistence type="predicted"/>
<dbReference type="InterPro" id="IPR036388">
    <property type="entry name" value="WH-like_DNA-bd_sf"/>
</dbReference>
<protein>
    <submittedName>
        <fullName evidence="2">DNA-binding CsgD family transcriptional regulator</fullName>
    </submittedName>
</protein>
<sequence length="233" mass="25851">MMRAAPIRSPSGSHHVTELTGLASIRRQLEQLAYRVQREVLAFGPGGLQQRESIAASKTLNHHVLSRGVQIRSVYLDSARRDKATSAHLRWLCARGAEVRTVPMLPMRMIVFDREHVMLPSDSGRVPGKAVLLSGSGVATAITELFHHFWRDAALFTVEKDTGDQGCEPEFPNEWKALLRLLREGCTDEQAGRRLGVSTRTVGRITAEMMARLGARSRFEAGVLATLKGWVDQ</sequence>
<dbReference type="AlphaFoldDB" id="A0A839E924"/>
<evidence type="ECO:0000259" key="1">
    <source>
        <dbReference type="SMART" id="SM00421"/>
    </source>
</evidence>
<dbReference type="SUPFAM" id="SSF46894">
    <property type="entry name" value="C-terminal effector domain of the bipartite response regulators"/>
    <property type="match status" value="1"/>
</dbReference>
<dbReference type="GO" id="GO:0003677">
    <property type="term" value="F:DNA binding"/>
    <property type="evidence" value="ECO:0007669"/>
    <property type="project" value="UniProtKB-KW"/>
</dbReference>
<evidence type="ECO:0000313" key="3">
    <source>
        <dbReference type="Proteomes" id="UP000569329"/>
    </source>
</evidence>
<comment type="caution">
    <text evidence="2">The sequence shown here is derived from an EMBL/GenBank/DDBJ whole genome shotgun (WGS) entry which is preliminary data.</text>
</comment>
<evidence type="ECO:0000313" key="2">
    <source>
        <dbReference type="EMBL" id="MBA8827771.1"/>
    </source>
</evidence>
<dbReference type="PANTHER" id="PTHR34293">
    <property type="entry name" value="HTH-TYPE TRANSCRIPTIONAL REGULATOR TRMBL2"/>
    <property type="match status" value="1"/>
</dbReference>
<dbReference type="EMBL" id="JACGWZ010000010">
    <property type="protein sequence ID" value="MBA8827771.1"/>
    <property type="molecule type" value="Genomic_DNA"/>
</dbReference>
<reference evidence="2 3" key="1">
    <citation type="submission" date="2020-07" db="EMBL/GenBank/DDBJ databases">
        <title>Sequencing the genomes of 1000 actinobacteria strains.</title>
        <authorList>
            <person name="Klenk H.-P."/>
        </authorList>
    </citation>
    <scope>NUCLEOTIDE SEQUENCE [LARGE SCALE GENOMIC DNA]</scope>
    <source>
        <strain evidence="2 3">DSM 45975</strain>
    </source>
</reference>
<keyword evidence="2" id="KW-0238">DNA-binding</keyword>
<dbReference type="InterPro" id="IPR051797">
    <property type="entry name" value="TrmB-like"/>
</dbReference>